<gene>
    <name evidence="1" type="ORF">FHS99_003390</name>
</gene>
<dbReference type="EMBL" id="JACIJR010000011">
    <property type="protein sequence ID" value="MBB5730883.1"/>
    <property type="molecule type" value="Genomic_DNA"/>
</dbReference>
<organism evidence="1 2">
    <name type="scientific">Sphingomonas prati</name>
    <dbReference type="NCBI Taxonomy" id="1843237"/>
    <lineage>
        <taxon>Bacteria</taxon>
        <taxon>Pseudomonadati</taxon>
        <taxon>Pseudomonadota</taxon>
        <taxon>Alphaproteobacteria</taxon>
        <taxon>Sphingomonadales</taxon>
        <taxon>Sphingomonadaceae</taxon>
        <taxon>Sphingomonas</taxon>
    </lineage>
</organism>
<proteinExistence type="predicted"/>
<dbReference type="RefSeq" id="WP_157174874.1">
    <property type="nucleotide sequence ID" value="NZ_BMJP01000009.1"/>
</dbReference>
<dbReference type="AlphaFoldDB" id="A0A7W9BWD8"/>
<name>A0A7W9BWD8_9SPHN</name>
<protein>
    <submittedName>
        <fullName evidence="1">Uncharacterized protein</fullName>
    </submittedName>
</protein>
<evidence type="ECO:0000313" key="1">
    <source>
        <dbReference type="EMBL" id="MBB5730883.1"/>
    </source>
</evidence>
<reference evidence="1 2" key="1">
    <citation type="submission" date="2020-08" db="EMBL/GenBank/DDBJ databases">
        <title>Genomic Encyclopedia of Type Strains, Phase IV (KMG-IV): sequencing the most valuable type-strain genomes for metagenomic binning, comparative biology and taxonomic classification.</title>
        <authorList>
            <person name="Goeker M."/>
        </authorList>
    </citation>
    <scope>NUCLEOTIDE SEQUENCE [LARGE SCALE GENOMIC DNA]</scope>
    <source>
        <strain evidence="1 2">DSM 103336</strain>
    </source>
</reference>
<comment type="caution">
    <text evidence="1">The sequence shown here is derived from an EMBL/GenBank/DDBJ whole genome shotgun (WGS) entry which is preliminary data.</text>
</comment>
<keyword evidence="2" id="KW-1185">Reference proteome</keyword>
<sequence length="115" mass="12417">MSRYEYDGNGARLAIGWDAPLATFYLTVWIDALQDGSDEDPPQLWLGASYAEVTHPSALVTIARRHVPTIPADLAQTLMVDQLKAPARPLAAGATTLERLLNTLTGQPPVNPTAH</sequence>
<dbReference type="OrthoDB" id="3698953at2"/>
<accession>A0A7W9BWD8</accession>
<dbReference type="Proteomes" id="UP000546701">
    <property type="component" value="Unassembled WGS sequence"/>
</dbReference>
<evidence type="ECO:0000313" key="2">
    <source>
        <dbReference type="Proteomes" id="UP000546701"/>
    </source>
</evidence>